<organism evidence="2 3">
    <name type="scientific">Burkholderia humptydooensis</name>
    <dbReference type="NCBI Taxonomy" id="430531"/>
    <lineage>
        <taxon>Bacteria</taxon>
        <taxon>Pseudomonadati</taxon>
        <taxon>Pseudomonadota</taxon>
        <taxon>Betaproteobacteria</taxon>
        <taxon>Burkholderiales</taxon>
        <taxon>Burkholderiaceae</taxon>
        <taxon>Burkholderia</taxon>
        <taxon>pseudomallei group</taxon>
    </lineage>
</organism>
<dbReference type="EMBL" id="CP065686">
    <property type="protein sequence ID" value="QPS43511.1"/>
    <property type="molecule type" value="Genomic_DNA"/>
</dbReference>
<dbReference type="AlphaFoldDB" id="A0A7U4SR83"/>
<dbReference type="InterPro" id="IPR044149">
    <property type="entry name" value="Nitrilases_CHs"/>
</dbReference>
<dbReference type="Proteomes" id="UP000594943">
    <property type="component" value="Chromosome 1"/>
</dbReference>
<dbReference type="KEGG" id="bhg:I6G56_18495"/>
<evidence type="ECO:0000313" key="2">
    <source>
        <dbReference type="EMBL" id="QPS43511.1"/>
    </source>
</evidence>
<dbReference type="InterPro" id="IPR003010">
    <property type="entry name" value="C-N_Hydrolase"/>
</dbReference>
<proteinExistence type="inferred from homology"/>
<evidence type="ECO:0000313" key="3">
    <source>
        <dbReference type="Proteomes" id="UP000594943"/>
    </source>
</evidence>
<protein>
    <submittedName>
        <fullName evidence="2">Nitrilase</fullName>
    </submittedName>
</protein>
<reference evidence="2 3" key="1">
    <citation type="submission" date="2020-12" db="EMBL/GenBank/DDBJ databases">
        <title>FDA dAtabase for Regulatory Grade micrObial Sequences (FDA-ARGOS): Supporting development and validation of Infectious Disease Dx tests.</title>
        <authorList>
            <person name="Nelson B."/>
            <person name="Plummer A."/>
            <person name="Tallon L."/>
            <person name="Sadzewicz L."/>
            <person name="Zhao X."/>
            <person name="Boylan J."/>
            <person name="Ott S."/>
            <person name="Bowen H."/>
            <person name="Vavikolanu K."/>
            <person name="Mehta A."/>
            <person name="Aluvathingal J."/>
            <person name="Nadendla S."/>
            <person name="Myers T."/>
            <person name="Yan Y."/>
            <person name="Sichtig H."/>
        </authorList>
    </citation>
    <scope>NUCLEOTIDE SEQUENCE [LARGE SCALE GENOMIC DNA]</scope>
    <source>
        <strain evidence="2 3">FDAARGOS_899</strain>
    </source>
</reference>
<dbReference type="Gene3D" id="3.60.110.10">
    <property type="entry name" value="Carbon-nitrogen hydrolase"/>
    <property type="match status" value="1"/>
</dbReference>
<dbReference type="PANTHER" id="PTHR46044:SF1">
    <property type="entry name" value="CN HYDROLASE DOMAIN-CONTAINING PROTEIN"/>
    <property type="match status" value="1"/>
</dbReference>
<gene>
    <name evidence="2" type="ORF">I6G56_18495</name>
</gene>
<name>A0A7U4SR83_9BURK</name>
<sequence length="190" mass="21094">MAETAYVISEKTMRIKTESRSSRIGTVRREDAVENPVPMQKDHIKFGYPATSLADARSRRDEAKRLLWCAPTVDERDIWQCSMRHIAHEGRCFVVSACQIQPSPAELGIDVPGWDGDRPLINGGSVIVGPLGDVLAGPLRGQAGLVVAEIDTDDLVRARYDFDVVGHYARPDVFSLSVDERAKRSVEFKD</sequence>
<accession>A0A7U4SR83</accession>
<dbReference type="PANTHER" id="PTHR46044">
    <property type="entry name" value="NITRILASE"/>
    <property type="match status" value="1"/>
</dbReference>
<dbReference type="InterPro" id="IPR036526">
    <property type="entry name" value="C-N_Hydrolase_sf"/>
</dbReference>
<comment type="similarity">
    <text evidence="1">Belongs to the carbon-nitrogen hydrolase superfamily. Nitrilase family.</text>
</comment>
<accession>A0A7T2WWZ6</accession>
<dbReference type="Pfam" id="PF00795">
    <property type="entry name" value="CN_hydrolase"/>
    <property type="match status" value="1"/>
</dbReference>
<evidence type="ECO:0000256" key="1">
    <source>
        <dbReference type="ARBA" id="ARBA00008129"/>
    </source>
</evidence>
<dbReference type="GO" id="GO:0003824">
    <property type="term" value="F:catalytic activity"/>
    <property type="evidence" value="ECO:0007669"/>
    <property type="project" value="InterPro"/>
</dbReference>
<dbReference type="SUPFAM" id="SSF56317">
    <property type="entry name" value="Carbon-nitrogen hydrolase"/>
    <property type="match status" value="1"/>
</dbReference>